<keyword evidence="3" id="KW-1185">Reference proteome</keyword>
<protein>
    <submittedName>
        <fullName evidence="2">Hypothetical_protein</fullName>
    </submittedName>
</protein>
<evidence type="ECO:0000313" key="2">
    <source>
        <dbReference type="EMBL" id="CAL5988498.1"/>
    </source>
</evidence>
<proteinExistence type="predicted"/>
<comment type="caution">
    <text evidence="1">The sequence shown here is derived from an EMBL/GenBank/DDBJ whole genome shotgun (WGS) entry which is preliminary data.</text>
</comment>
<reference evidence="1" key="1">
    <citation type="submission" date="2023-06" db="EMBL/GenBank/DDBJ databases">
        <authorList>
            <person name="Kurt Z."/>
        </authorList>
    </citation>
    <scope>NUCLEOTIDE SEQUENCE</scope>
</reference>
<name>A0AA86V5R5_9EUKA</name>
<dbReference type="Proteomes" id="UP001642409">
    <property type="component" value="Unassembled WGS sequence"/>
</dbReference>
<accession>A0AA86V5R5</accession>
<reference evidence="2 3" key="2">
    <citation type="submission" date="2024-07" db="EMBL/GenBank/DDBJ databases">
        <authorList>
            <person name="Akdeniz Z."/>
        </authorList>
    </citation>
    <scope>NUCLEOTIDE SEQUENCE [LARGE SCALE GENOMIC DNA]</scope>
</reference>
<evidence type="ECO:0000313" key="1">
    <source>
        <dbReference type="EMBL" id="CAI9977322.1"/>
    </source>
</evidence>
<dbReference type="EMBL" id="CATOUU010001177">
    <property type="protein sequence ID" value="CAI9977322.1"/>
    <property type="molecule type" value="Genomic_DNA"/>
</dbReference>
<organism evidence="1">
    <name type="scientific">Hexamita inflata</name>
    <dbReference type="NCBI Taxonomy" id="28002"/>
    <lineage>
        <taxon>Eukaryota</taxon>
        <taxon>Metamonada</taxon>
        <taxon>Diplomonadida</taxon>
        <taxon>Hexamitidae</taxon>
        <taxon>Hexamitinae</taxon>
        <taxon>Hexamita</taxon>
    </lineage>
</organism>
<sequence>MNKLPNVLKPIKSTNQLQQKPYIPSAQHGKKYLQVCKISTNLKQCSSQYSSSSDLTQRIYQTEVNINEYSSQKITQLQSDIQFNSFQLKMMLKQCIQVNNYNEQIADKIRLLEQMSLQQYRRCIQ</sequence>
<dbReference type="EMBL" id="CAXDID020000022">
    <property type="protein sequence ID" value="CAL5988498.1"/>
    <property type="molecule type" value="Genomic_DNA"/>
</dbReference>
<gene>
    <name evidence="2" type="ORF">HINF_LOCUS10405</name>
    <name evidence="1" type="ORF">HINF_LOCUS64967</name>
</gene>
<evidence type="ECO:0000313" key="3">
    <source>
        <dbReference type="Proteomes" id="UP001642409"/>
    </source>
</evidence>
<dbReference type="AlphaFoldDB" id="A0AA86V5R5"/>